<feature type="domain" description="Amidase" evidence="1">
    <location>
        <begin position="33"/>
        <end position="89"/>
    </location>
</feature>
<dbReference type="InterPro" id="IPR036928">
    <property type="entry name" value="AS_sf"/>
</dbReference>
<evidence type="ECO:0000259" key="1">
    <source>
        <dbReference type="Pfam" id="PF01425"/>
    </source>
</evidence>
<accession>X1G9V7</accession>
<dbReference type="PANTHER" id="PTHR43372">
    <property type="entry name" value="FATTY-ACID AMIDE HYDROLASE"/>
    <property type="match status" value="1"/>
</dbReference>
<dbReference type="SUPFAM" id="SSF75304">
    <property type="entry name" value="Amidase signature (AS) enzymes"/>
    <property type="match status" value="1"/>
</dbReference>
<proteinExistence type="predicted"/>
<reference evidence="2" key="1">
    <citation type="journal article" date="2014" name="Front. Microbiol.">
        <title>High frequency of phylogenetically diverse reductive dehalogenase-homologous genes in deep subseafloor sedimentary metagenomes.</title>
        <authorList>
            <person name="Kawai M."/>
            <person name="Futagami T."/>
            <person name="Toyoda A."/>
            <person name="Takaki Y."/>
            <person name="Nishi S."/>
            <person name="Hori S."/>
            <person name="Arai W."/>
            <person name="Tsubouchi T."/>
            <person name="Morono Y."/>
            <person name="Uchiyama I."/>
            <person name="Ito T."/>
            <person name="Fujiyama A."/>
            <person name="Inagaki F."/>
            <person name="Takami H."/>
        </authorList>
    </citation>
    <scope>NUCLEOTIDE SEQUENCE</scope>
    <source>
        <strain evidence="2">Expedition CK06-06</strain>
    </source>
</reference>
<dbReference type="Pfam" id="PF01425">
    <property type="entry name" value="Amidase"/>
    <property type="match status" value="1"/>
</dbReference>
<dbReference type="GO" id="GO:0012505">
    <property type="term" value="C:endomembrane system"/>
    <property type="evidence" value="ECO:0007669"/>
    <property type="project" value="TreeGrafter"/>
</dbReference>
<comment type="caution">
    <text evidence="2">The sequence shown here is derived from an EMBL/GenBank/DDBJ whole genome shotgun (WGS) entry which is preliminary data.</text>
</comment>
<name>X1G9V7_9ZZZZ</name>
<protein>
    <recommendedName>
        <fullName evidence="1">Amidase domain-containing protein</fullName>
    </recommendedName>
</protein>
<dbReference type="PANTHER" id="PTHR43372:SF4">
    <property type="entry name" value="FATTY-ACID AMIDE HYDROLASE 2"/>
    <property type="match status" value="1"/>
</dbReference>
<dbReference type="EMBL" id="BARU01015228">
    <property type="protein sequence ID" value="GAH41590.1"/>
    <property type="molecule type" value="Genomic_DNA"/>
</dbReference>
<gene>
    <name evidence="2" type="ORF">S03H2_26332</name>
</gene>
<dbReference type="Gene3D" id="3.90.1300.10">
    <property type="entry name" value="Amidase signature (AS) domain"/>
    <property type="match status" value="1"/>
</dbReference>
<dbReference type="InterPro" id="IPR052739">
    <property type="entry name" value="FAAH2"/>
</dbReference>
<sequence>MRRDTRGDQMDIINLGALAIAESIREREISAVDVTTAFLERIREVEPTVNAYINVSYEEAARRAEMIDGMLAAGRDPGPLAGVPIALKDL</sequence>
<organism evidence="2">
    <name type="scientific">marine sediment metagenome</name>
    <dbReference type="NCBI Taxonomy" id="412755"/>
    <lineage>
        <taxon>unclassified sequences</taxon>
        <taxon>metagenomes</taxon>
        <taxon>ecological metagenomes</taxon>
    </lineage>
</organism>
<feature type="non-terminal residue" evidence="2">
    <location>
        <position position="90"/>
    </location>
</feature>
<dbReference type="AlphaFoldDB" id="X1G9V7"/>
<dbReference type="InterPro" id="IPR023631">
    <property type="entry name" value="Amidase_dom"/>
</dbReference>
<evidence type="ECO:0000313" key="2">
    <source>
        <dbReference type="EMBL" id="GAH41590.1"/>
    </source>
</evidence>